<dbReference type="RefSeq" id="WP_184110047.1">
    <property type="nucleotide sequence ID" value="NZ_BNAJ01000002.1"/>
</dbReference>
<dbReference type="AlphaFoldDB" id="A0A7W8KCR1"/>
<evidence type="ECO:0000313" key="12">
    <source>
        <dbReference type="Proteomes" id="UP000619376"/>
    </source>
</evidence>
<dbReference type="Gene3D" id="3.40.50.720">
    <property type="entry name" value="NAD(P)-binding Rossmann-like Domain"/>
    <property type="match status" value="1"/>
</dbReference>
<dbReference type="NCBIfam" id="TIGR03022">
    <property type="entry name" value="WbaP_sugtrans"/>
    <property type="match status" value="1"/>
</dbReference>
<keyword evidence="5 7" id="KW-1133">Transmembrane helix</keyword>
<feature type="transmembrane region" description="Helical" evidence="7">
    <location>
        <begin position="21"/>
        <end position="43"/>
    </location>
</feature>
<gene>
    <name evidence="9" type="ORF">GCM10017781_12210</name>
    <name evidence="10" type="ORF">HNQ07_001239</name>
</gene>
<feature type="transmembrane region" description="Helical" evidence="7">
    <location>
        <begin position="282"/>
        <end position="306"/>
    </location>
</feature>
<dbReference type="InterPro" id="IPR003362">
    <property type="entry name" value="Bact_transf"/>
</dbReference>
<evidence type="ECO:0000259" key="8">
    <source>
        <dbReference type="Pfam" id="PF02397"/>
    </source>
</evidence>
<dbReference type="EMBL" id="JACHFK010000002">
    <property type="protein sequence ID" value="MBB5375782.1"/>
    <property type="molecule type" value="Genomic_DNA"/>
</dbReference>
<feature type="domain" description="Bacterial sugar transferase" evidence="8">
    <location>
        <begin position="280"/>
        <end position="471"/>
    </location>
</feature>
<dbReference type="Proteomes" id="UP000619376">
    <property type="component" value="Unassembled WGS sequence"/>
</dbReference>
<comment type="subcellular location">
    <subcellularLocation>
        <location evidence="1">Membrane</location>
        <topology evidence="1">Multi-pass membrane protein</topology>
    </subcellularLocation>
</comment>
<feature type="transmembrane region" description="Helical" evidence="7">
    <location>
        <begin position="49"/>
        <end position="71"/>
    </location>
</feature>
<comment type="similarity">
    <text evidence="2">Belongs to the bacterial sugar transferase family.</text>
</comment>
<comment type="caution">
    <text evidence="10">The sequence shown here is derived from an EMBL/GenBank/DDBJ whole genome shotgun (WGS) entry which is preliminary data.</text>
</comment>
<sequence length="477" mass="53199">MGVLSPTPIPMQRRSERAPRLTSVPQGLVLLTGDVLALALALLMTSAVFGLAISRSGLQALAVWGGLWLIWRAYQGLYPGYGRSPQTELRLHVIGTLQLVAGQLAAALATQRFSPSFSGIIMEWSIVLVVSLILRYYLRANLVAMNFFGREISIIGAGRTAEVVIAHLRTYPAYGLKPVVAYDDNVDLHGTVVNGVRVVGPISMALETPLTEHALLSIPGARAELAQRLVNSVYASFPYTWIIPDLFGMPNQALQAHNIGTVASLEIRNNLRSLQSQVLKRVLDFLLGLGLSLLLLPLLALIALLIRLDSPGPVLFAAPRLGRQHRVFNCYKFRSMHFDAEERLHGMLSDDPALRDEYETYHKLKSDPRVTRVGYFLRKYSLDELPQIFNILLGHMSMVGPRPYLVREQHKLGSFSSFVLQVRPGITGYWQVSGRNTSTFEERMDMDKFYITNWTPWLDLMILLRTVGVVLRGHGAY</sequence>
<evidence type="ECO:0000256" key="1">
    <source>
        <dbReference type="ARBA" id="ARBA00004141"/>
    </source>
</evidence>
<dbReference type="InterPro" id="IPR017472">
    <property type="entry name" value="Undecaprenyl-P_galact_Ptfrase"/>
</dbReference>
<dbReference type="Proteomes" id="UP000539473">
    <property type="component" value="Unassembled WGS sequence"/>
</dbReference>
<keyword evidence="4 7" id="KW-0812">Transmembrane</keyword>
<dbReference type="EMBL" id="BNAJ01000002">
    <property type="protein sequence ID" value="GHF37088.1"/>
    <property type="molecule type" value="Genomic_DNA"/>
</dbReference>
<reference evidence="12" key="2">
    <citation type="journal article" date="2019" name="Int. J. Syst. Evol. Microbiol.">
        <title>The Global Catalogue of Microorganisms (GCM) 10K type strain sequencing project: providing services to taxonomists for standard genome sequencing and annotation.</title>
        <authorList>
            <consortium name="The Broad Institute Genomics Platform"/>
            <consortium name="The Broad Institute Genome Sequencing Center for Infectious Disease"/>
            <person name="Wu L."/>
            <person name="Ma J."/>
        </authorList>
    </citation>
    <scope>NUCLEOTIDE SEQUENCE [LARGE SCALE GENOMIC DNA]</scope>
    <source>
        <strain evidence="12">CGMCC 1.18437</strain>
    </source>
</reference>
<proteinExistence type="inferred from homology"/>
<evidence type="ECO:0000313" key="11">
    <source>
        <dbReference type="Proteomes" id="UP000539473"/>
    </source>
</evidence>
<evidence type="ECO:0000256" key="4">
    <source>
        <dbReference type="ARBA" id="ARBA00022692"/>
    </source>
</evidence>
<evidence type="ECO:0000256" key="6">
    <source>
        <dbReference type="ARBA" id="ARBA00023136"/>
    </source>
</evidence>
<dbReference type="GO" id="GO:0000271">
    <property type="term" value="P:polysaccharide biosynthetic process"/>
    <property type="evidence" value="ECO:0007669"/>
    <property type="project" value="InterPro"/>
</dbReference>
<protein>
    <submittedName>
        <fullName evidence="10">Undecaprenyl-phosphate galactose phosphotransferase WbaP</fullName>
    </submittedName>
</protein>
<feature type="transmembrane region" description="Helical" evidence="7">
    <location>
        <begin position="91"/>
        <end position="110"/>
    </location>
</feature>
<name>A0A7W8KCR1_9DEIO</name>
<reference evidence="9" key="1">
    <citation type="journal article" date="2014" name="Int. J. Syst. Evol. Microbiol.">
        <title>Complete genome of a new Firmicutes species belonging to the dominant human colonic microbiota ('Ruminococcus bicirculans') reveals two chromosomes and a selective capacity to utilize plant glucans.</title>
        <authorList>
            <consortium name="NISC Comparative Sequencing Program"/>
            <person name="Wegmann U."/>
            <person name="Louis P."/>
            <person name="Goesmann A."/>
            <person name="Henrissat B."/>
            <person name="Duncan S.H."/>
            <person name="Flint H.J."/>
        </authorList>
    </citation>
    <scope>NUCLEOTIDE SEQUENCE</scope>
    <source>
        <strain evidence="9">CGMCC 1.18437</strain>
    </source>
</reference>
<dbReference type="GO" id="GO:0016780">
    <property type="term" value="F:phosphotransferase activity, for other substituted phosphate groups"/>
    <property type="evidence" value="ECO:0007669"/>
    <property type="project" value="TreeGrafter"/>
</dbReference>
<dbReference type="GO" id="GO:0005886">
    <property type="term" value="C:plasma membrane"/>
    <property type="evidence" value="ECO:0007669"/>
    <property type="project" value="InterPro"/>
</dbReference>
<accession>A0A7W8KCR1</accession>
<feature type="transmembrane region" description="Helical" evidence="7">
    <location>
        <begin position="116"/>
        <end position="138"/>
    </location>
</feature>
<evidence type="ECO:0000256" key="5">
    <source>
        <dbReference type="ARBA" id="ARBA00022989"/>
    </source>
</evidence>
<dbReference type="PANTHER" id="PTHR30576">
    <property type="entry name" value="COLANIC BIOSYNTHESIS UDP-GLUCOSE LIPID CARRIER TRANSFERASE"/>
    <property type="match status" value="1"/>
</dbReference>
<dbReference type="NCBIfam" id="TIGR03025">
    <property type="entry name" value="EPS_sugtrans"/>
    <property type="match status" value="1"/>
</dbReference>
<reference evidence="10 11" key="3">
    <citation type="submission" date="2020-08" db="EMBL/GenBank/DDBJ databases">
        <title>Genomic Encyclopedia of Type Strains, Phase IV (KMG-IV): sequencing the most valuable type-strain genomes for metagenomic binning, comparative biology and taxonomic classification.</title>
        <authorList>
            <person name="Goeker M."/>
        </authorList>
    </citation>
    <scope>NUCLEOTIDE SEQUENCE [LARGE SCALE GENOMIC DNA]</scope>
    <source>
        <strain evidence="10 11">DSM 27521</strain>
    </source>
</reference>
<keyword evidence="6 7" id="KW-0472">Membrane</keyword>
<keyword evidence="12" id="KW-1185">Reference proteome</keyword>
<reference evidence="9" key="4">
    <citation type="submission" date="2024-05" db="EMBL/GenBank/DDBJ databases">
        <authorList>
            <person name="Sun Q."/>
            <person name="Zhou Y."/>
        </authorList>
    </citation>
    <scope>NUCLEOTIDE SEQUENCE</scope>
    <source>
        <strain evidence="9">CGMCC 1.18437</strain>
    </source>
</reference>
<evidence type="ECO:0000313" key="9">
    <source>
        <dbReference type="EMBL" id="GHF37088.1"/>
    </source>
</evidence>
<dbReference type="InterPro" id="IPR017475">
    <property type="entry name" value="EPS_sugar_tfrase"/>
</dbReference>
<evidence type="ECO:0000256" key="3">
    <source>
        <dbReference type="ARBA" id="ARBA00022679"/>
    </source>
</evidence>
<evidence type="ECO:0000256" key="7">
    <source>
        <dbReference type="SAM" id="Phobius"/>
    </source>
</evidence>
<organism evidence="10 11">
    <name type="scientific">Deinococcus metalli</name>
    <dbReference type="NCBI Taxonomy" id="1141878"/>
    <lineage>
        <taxon>Bacteria</taxon>
        <taxon>Thermotogati</taxon>
        <taxon>Deinococcota</taxon>
        <taxon>Deinococci</taxon>
        <taxon>Deinococcales</taxon>
        <taxon>Deinococcaceae</taxon>
        <taxon>Deinococcus</taxon>
    </lineage>
</organism>
<evidence type="ECO:0000313" key="10">
    <source>
        <dbReference type="EMBL" id="MBB5375782.1"/>
    </source>
</evidence>
<dbReference type="PANTHER" id="PTHR30576:SF10">
    <property type="entry name" value="SLL5057 PROTEIN"/>
    <property type="match status" value="1"/>
</dbReference>
<evidence type="ECO:0000256" key="2">
    <source>
        <dbReference type="ARBA" id="ARBA00006464"/>
    </source>
</evidence>
<dbReference type="Pfam" id="PF02397">
    <property type="entry name" value="Bac_transf"/>
    <property type="match status" value="1"/>
</dbReference>
<keyword evidence="3 10" id="KW-0808">Transferase</keyword>